<reference evidence="1" key="1">
    <citation type="journal article" date="2020" name="Fungal Divers.">
        <title>Resolving the Mortierellaceae phylogeny through synthesis of multi-gene phylogenetics and phylogenomics.</title>
        <authorList>
            <person name="Vandepol N."/>
            <person name="Liber J."/>
            <person name="Desiro A."/>
            <person name="Na H."/>
            <person name="Kennedy M."/>
            <person name="Barry K."/>
            <person name="Grigoriev I.V."/>
            <person name="Miller A.N."/>
            <person name="O'Donnell K."/>
            <person name="Stajich J.E."/>
            <person name="Bonito G."/>
        </authorList>
    </citation>
    <scope>NUCLEOTIDE SEQUENCE</scope>
    <source>
        <strain evidence="1">BC1065</strain>
    </source>
</reference>
<dbReference type="OrthoDB" id="2482838at2759"/>
<sequence length="160" mass="17778">MTCELLIRSIATNTFIWVEANGDFCSMWDLSSGTAFGRIEINNSRHGDQTNTTEMLVTCNKDKIAILGFDNSITIVDATTGIRIDKCLFSGHIVEHIGFPSAHSNMLMVTMREESEVKQTVMILDTFQLNLNIEVTLEPSLSHLTIFGGCGEKSWLELGM</sequence>
<keyword evidence="2" id="KW-1185">Reference proteome</keyword>
<comment type="caution">
    <text evidence="1">The sequence shown here is derived from an EMBL/GenBank/DDBJ whole genome shotgun (WGS) entry which is preliminary data.</text>
</comment>
<dbReference type="SUPFAM" id="SSF50969">
    <property type="entry name" value="YVTN repeat-like/Quinoprotein amine dehydrogenase"/>
    <property type="match status" value="1"/>
</dbReference>
<dbReference type="EMBL" id="JAAAJB010001988">
    <property type="protein sequence ID" value="KAG0247079.1"/>
    <property type="molecule type" value="Genomic_DNA"/>
</dbReference>
<evidence type="ECO:0000313" key="1">
    <source>
        <dbReference type="EMBL" id="KAG0247079.1"/>
    </source>
</evidence>
<dbReference type="AlphaFoldDB" id="A0A9P6PKT3"/>
<name>A0A9P6PKT3_9FUNG</name>
<proteinExistence type="predicted"/>
<accession>A0A9P6PKT3</accession>
<evidence type="ECO:0000313" key="2">
    <source>
        <dbReference type="Proteomes" id="UP000807716"/>
    </source>
</evidence>
<dbReference type="Proteomes" id="UP000807716">
    <property type="component" value="Unassembled WGS sequence"/>
</dbReference>
<gene>
    <name evidence="1" type="ORF">DFQ27_002573</name>
</gene>
<feature type="non-terminal residue" evidence="1">
    <location>
        <position position="160"/>
    </location>
</feature>
<organism evidence="1 2">
    <name type="scientific">Actinomortierella ambigua</name>
    <dbReference type="NCBI Taxonomy" id="1343610"/>
    <lineage>
        <taxon>Eukaryota</taxon>
        <taxon>Fungi</taxon>
        <taxon>Fungi incertae sedis</taxon>
        <taxon>Mucoromycota</taxon>
        <taxon>Mortierellomycotina</taxon>
        <taxon>Mortierellomycetes</taxon>
        <taxon>Mortierellales</taxon>
        <taxon>Mortierellaceae</taxon>
        <taxon>Actinomortierella</taxon>
    </lineage>
</organism>
<protein>
    <submittedName>
        <fullName evidence="1">Uncharacterized protein</fullName>
    </submittedName>
</protein>
<dbReference type="InterPro" id="IPR011044">
    <property type="entry name" value="Quino_amine_DH_bsu"/>
</dbReference>